<dbReference type="AlphaFoldDB" id="W1Q421"/>
<name>W1Q421_ABIDE</name>
<dbReference type="Proteomes" id="UP000019050">
    <property type="component" value="Unassembled WGS sequence"/>
</dbReference>
<evidence type="ECO:0000313" key="3">
    <source>
        <dbReference type="EMBL" id="ESK65931.1"/>
    </source>
</evidence>
<reference evidence="3" key="1">
    <citation type="submission" date="2013-06" db="EMBL/GenBank/DDBJ databases">
        <authorList>
            <person name="Weinstock G."/>
            <person name="Sodergren E."/>
            <person name="Clifton S."/>
            <person name="Fulton L."/>
            <person name="Fulton B."/>
            <person name="Courtney L."/>
            <person name="Fronick C."/>
            <person name="Harrison M."/>
            <person name="Strong C."/>
            <person name="Farmer C."/>
            <person name="Delahaunty K."/>
            <person name="Markovic C."/>
            <person name="Hall O."/>
            <person name="Minx P."/>
            <person name="Tomlinson C."/>
            <person name="Mitreva M."/>
            <person name="Nelson J."/>
            <person name="Hou S."/>
            <person name="Wollam A."/>
            <person name="Pepin K.H."/>
            <person name="Johnson M."/>
            <person name="Bhonagiri V."/>
            <person name="Nash W.E."/>
            <person name="Warren W."/>
            <person name="Chinwalla A."/>
            <person name="Mardis E.R."/>
            <person name="Wilson R.K."/>
        </authorList>
    </citation>
    <scope>NUCLEOTIDE SEQUENCE [LARGE SCALE GENOMIC DNA]</scope>
    <source>
        <strain evidence="3">ATCC 49176</strain>
    </source>
</reference>
<dbReference type="Gene3D" id="2.50.20.20">
    <property type="match status" value="1"/>
</dbReference>
<dbReference type="HOGENOM" id="CLU_914066_0_0_9"/>
<sequence>MKMKKLVKVLVVLLAFFSQLPFAAAQDAAPSFVDLMTQANEAALKLETFHLESSLSVIGTTKTTPRSLTANLTGDVDVKNAELQGSLDLQLPPTTNGQFEAVVKGAKAFFREGDKDWHVSDVSVNKQEFQKAYAKFLEVAKTNSELDKEFNTALSELFNVEAKDDEYQVSLKQNIDGAKFYQDHEALFKKLQQAALDQAKQAGQNVSEDSFSKVFTAENFKKFFELNPSLVVSYDKETHFVKAFNLVLHVDVAQVNPKLAEGDDAPQTVDVTFSVTVSNHNQPVDIKEPEAGAGNANSASSSEE</sequence>
<feature type="region of interest" description="Disordered" evidence="1">
    <location>
        <begin position="280"/>
        <end position="304"/>
    </location>
</feature>
<evidence type="ECO:0000256" key="1">
    <source>
        <dbReference type="SAM" id="MobiDB-lite"/>
    </source>
</evidence>
<keyword evidence="4" id="KW-1185">Reference proteome</keyword>
<keyword evidence="2" id="KW-0732">Signal</keyword>
<organism evidence="3 4">
    <name type="scientific">Abiotrophia defectiva ATCC 49176</name>
    <dbReference type="NCBI Taxonomy" id="592010"/>
    <lineage>
        <taxon>Bacteria</taxon>
        <taxon>Bacillati</taxon>
        <taxon>Bacillota</taxon>
        <taxon>Bacilli</taxon>
        <taxon>Lactobacillales</taxon>
        <taxon>Aerococcaceae</taxon>
        <taxon>Abiotrophia</taxon>
    </lineage>
</organism>
<proteinExistence type="predicted"/>
<feature type="compositionally biased region" description="Low complexity" evidence="1">
    <location>
        <begin position="291"/>
        <end position="304"/>
    </location>
</feature>
<dbReference type="STRING" id="592010.GCWU000182_000665"/>
<feature type="signal peptide" evidence="2">
    <location>
        <begin position="1"/>
        <end position="23"/>
    </location>
</feature>
<protein>
    <submittedName>
        <fullName evidence="3">Uncharacterized protein</fullName>
    </submittedName>
</protein>
<gene>
    <name evidence="3" type="ORF">GCWU000182_000665</name>
</gene>
<evidence type="ECO:0000313" key="4">
    <source>
        <dbReference type="Proteomes" id="UP000019050"/>
    </source>
</evidence>
<evidence type="ECO:0000256" key="2">
    <source>
        <dbReference type="SAM" id="SignalP"/>
    </source>
</evidence>
<comment type="caution">
    <text evidence="3">The sequence shown here is derived from an EMBL/GenBank/DDBJ whole genome shotgun (WGS) entry which is preliminary data.</text>
</comment>
<feature type="chain" id="PRO_5038413385" evidence="2">
    <location>
        <begin position="24"/>
        <end position="304"/>
    </location>
</feature>
<dbReference type="EMBL" id="ACIN03000004">
    <property type="protein sequence ID" value="ESK65931.1"/>
    <property type="molecule type" value="Genomic_DNA"/>
</dbReference>
<accession>W1Q421</accession>